<dbReference type="InterPro" id="IPR023347">
    <property type="entry name" value="Lysozyme_dom_sf"/>
</dbReference>
<evidence type="ECO:0000313" key="6">
    <source>
        <dbReference type="Proteomes" id="UP000479293"/>
    </source>
</evidence>
<evidence type="ECO:0000313" key="5">
    <source>
        <dbReference type="EMBL" id="MPR37156.1"/>
    </source>
</evidence>
<dbReference type="EMBL" id="WHLY01000002">
    <property type="protein sequence ID" value="MPR37116.1"/>
    <property type="molecule type" value="Genomic_DNA"/>
</dbReference>
<organism evidence="4 6">
    <name type="scientific">Salmonirosea aquatica</name>
    <dbReference type="NCBI Taxonomy" id="2654236"/>
    <lineage>
        <taxon>Bacteria</taxon>
        <taxon>Pseudomonadati</taxon>
        <taxon>Bacteroidota</taxon>
        <taxon>Cytophagia</taxon>
        <taxon>Cytophagales</taxon>
        <taxon>Spirosomataceae</taxon>
        <taxon>Salmonirosea</taxon>
    </lineage>
</organism>
<dbReference type="GO" id="GO:0031640">
    <property type="term" value="P:killing of cells of another organism"/>
    <property type="evidence" value="ECO:0007669"/>
    <property type="project" value="UniProtKB-KW"/>
</dbReference>
<sequence>MGTTSQSGIDFIALEENAPLFSKPDSFLTPAYKDTNGPAIGYGCTFYEDGSKIQYGQQITKKRADQLLLYHVRLNEGYLNSYLNGKNIRLTVPQFDAVVSFVYNAGPGNFLKSQLWQQIQVNPNDLNAIEAAFKSWPYNANRRLKEAQAYGQPVFRSEVTTNIAGIGAILLALAGGYLINESRQ</sequence>
<dbReference type="GO" id="GO:0003796">
    <property type="term" value="F:lysozyme activity"/>
    <property type="evidence" value="ECO:0007669"/>
    <property type="project" value="UniProtKB-EC"/>
</dbReference>
<dbReference type="InterPro" id="IPR023346">
    <property type="entry name" value="Lysozyme-like_dom_sf"/>
</dbReference>
<comment type="caution">
    <text evidence="4">The sequence shown here is derived from an EMBL/GenBank/DDBJ whole genome shotgun (WGS) entry which is preliminary data.</text>
</comment>
<protein>
    <recommendedName>
        <fullName evidence="3">Lysozyme</fullName>
        <ecNumber evidence="3">3.2.1.17</ecNumber>
    </recommendedName>
</protein>
<dbReference type="InterPro" id="IPR051018">
    <property type="entry name" value="Bacteriophage_GH24"/>
</dbReference>
<dbReference type="GO" id="GO:0042742">
    <property type="term" value="P:defense response to bacterium"/>
    <property type="evidence" value="ECO:0007669"/>
    <property type="project" value="UniProtKB-KW"/>
</dbReference>
<reference evidence="4 6" key="1">
    <citation type="submission" date="2019-10" db="EMBL/GenBank/DDBJ databases">
        <title>Draft Genome Sequence of Cytophagaceae sp. SJW1-29.</title>
        <authorList>
            <person name="Choi A."/>
        </authorList>
    </citation>
    <scope>NUCLEOTIDE SEQUENCE [LARGE SCALE GENOMIC DNA]</scope>
    <source>
        <strain evidence="4 6">SJW1-29</strain>
    </source>
</reference>
<keyword evidence="2 3" id="KW-0081">Bacteriolytic enzyme</keyword>
<evidence type="ECO:0000256" key="2">
    <source>
        <dbReference type="ARBA" id="ARBA00022638"/>
    </source>
</evidence>
<keyword evidence="1 3" id="KW-0929">Antimicrobial</keyword>
<dbReference type="AlphaFoldDB" id="A0A7C9BGD1"/>
<dbReference type="EMBL" id="WHLY01000002">
    <property type="protein sequence ID" value="MPR37156.1"/>
    <property type="molecule type" value="Genomic_DNA"/>
</dbReference>
<keyword evidence="3" id="KW-0326">Glycosidase</keyword>
<dbReference type="Pfam" id="PF00959">
    <property type="entry name" value="Phage_lysozyme"/>
    <property type="match status" value="1"/>
</dbReference>
<dbReference type="PANTHER" id="PTHR38107:SF3">
    <property type="entry name" value="LYSOZYME RRRD-RELATED"/>
    <property type="match status" value="1"/>
</dbReference>
<dbReference type="Proteomes" id="UP000479293">
    <property type="component" value="Unassembled WGS sequence"/>
</dbReference>
<dbReference type="GO" id="GO:0016998">
    <property type="term" value="P:cell wall macromolecule catabolic process"/>
    <property type="evidence" value="ECO:0007669"/>
    <property type="project" value="InterPro"/>
</dbReference>
<dbReference type="Gene3D" id="1.10.530.40">
    <property type="match status" value="1"/>
</dbReference>
<comment type="catalytic activity">
    <reaction evidence="3">
        <text>Hydrolysis of (1-&gt;4)-beta-linkages between N-acetylmuramic acid and N-acetyl-D-glucosamine residues in a peptidoglycan and between N-acetyl-D-glucosamine residues in chitodextrins.</text>
        <dbReference type="EC" id="3.2.1.17"/>
    </reaction>
</comment>
<dbReference type="PANTHER" id="PTHR38107">
    <property type="match status" value="1"/>
</dbReference>
<dbReference type="RefSeq" id="WP_152765680.1">
    <property type="nucleotide sequence ID" value="NZ_WHLY01000002.1"/>
</dbReference>
<gene>
    <name evidence="4" type="ORF">GBK04_28225</name>
    <name evidence="5" type="ORF">GBK04_28430</name>
</gene>
<dbReference type="SUPFAM" id="SSF53955">
    <property type="entry name" value="Lysozyme-like"/>
    <property type="match status" value="1"/>
</dbReference>
<evidence type="ECO:0000313" key="4">
    <source>
        <dbReference type="EMBL" id="MPR37116.1"/>
    </source>
</evidence>
<proteinExistence type="inferred from homology"/>
<evidence type="ECO:0000256" key="3">
    <source>
        <dbReference type="RuleBase" id="RU003788"/>
    </source>
</evidence>
<name>A0A7C9BGD1_9BACT</name>
<keyword evidence="6" id="KW-1185">Reference proteome</keyword>
<dbReference type="GO" id="GO:0009253">
    <property type="term" value="P:peptidoglycan catabolic process"/>
    <property type="evidence" value="ECO:0007669"/>
    <property type="project" value="InterPro"/>
</dbReference>
<dbReference type="InterPro" id="IPR002196">
    <property type="entry name" value="Glyco_hydro_24"/>
</dbReference>
<comment type="similarity">
    <text evidence="3">Belongs to the glycosyl hydrolase 24 family.</text>
</comment>
<dbReference type="EC" id="3.2.1.17" evidence="3"/>
<evidence type="ECO:0000256" key="1">
    <source>
        <dbReference type="ARBA" id="ARBA00022529"/>
    </source>
</evidence>
<accession>A0A7C9BGD1</accession>
<keyword evidence="3 4" id="KW-0378">Hydrolase</keyword>